<proteinExistence type="predicted"/>
<comment type="caution">
    <text evidence="1">The sequence shown here is derived from an EMBL/GenBank/DDBJ whole genome shotgun (WGS) entry which is preliminary data.</text>
</comment>
<evidence type="ECO:0000313" key="2">
    <source>
        <dbReference type="Proteomes" id="UP000828941"/>
    </source>
</evidence>
<dbReference type="EMBL" id="CM039431">
    <property type="protein sequence ID" value="KAI4336423.1"/>
    <property type="molecule type" value="Genomic_DNA"/>
</dbReference>
<protein>
    <submittedName>
        <fullName evidence="1">Uncharacterized protein</fullName>
    </submittedName>
</protein>
<evidence type="ECO:0000313" key="1">
    <source>
        <dbReference type="EMBL" id="KAI4336423.1"/>
    </source>
</evidence>
<reference evidence="1 2" key="1">
    <citation type="journal article" date="2022" name="DNA Res.">
        <title>Chromosomal-level genome assembly of the orchid tree Bauhinia variegata (Leguminosae; Cercidoideae) supports the allotetraploid origin hypothesis of Bauhinia.</title>
        <authorList>
            <person name="Zhong Y."/>
            <person name="Chen Y."/>
            <person name="Zheng D."/>
            <person name="Pang J."/>
            <person name="Liu Y."/>
            <person name="Luo S."/>
            <person name="Meng S."/>
            <person name="Qian L."/>
            <person name="Wei D."/>
            <person name="Dai S."/>
            <person name="Zhou R."/>
        </authorList>
    </citation>
    <scope>NUCLEOTIDE SEQUENCE [LARGE SCALE GENOMIC DNA]</scope>
    <source>
        <strain evidence="1">BV-YZ2020</strain>
    </source>
</reference>
<keyword evidence="2" id="KW-1185">Reference proteome</keyword>
<dbReference type="Proteomes" id="UP000828941">
    <property type="component" value="Chromosome 6"/>
</dbReference>
<organism evidence="1 2">
    <name type="scientific">Bauhinia variegata</name>
    <name type="common">Purple orchid tree</name>
    <name type="synonym">Phanera variegata</name>
    <dbReference type="NCBI Taxonomy" id="167791"/>
    <lineage>
        <taxon>Eukaryota</taxon>
        <taxon>Viridiplantae</taxon>
        <taxon>Streptophyta</taxon>
        <taxon>Embryophyta</taxon>
        <taxon>Tracheophyta</taxon>
        <taxon>Spermatophyta</taxon>
        <taxon>Magnoliopsida</taxon>
        <taxon>eudicotyledons</taxon>
        <taxon>Gunneridae</taxon>
        <taxon>Pentapetalae</taxon>
        <taxon>rosids</taxon>
        <taxon>fabids</taxon>
        <taxon>Fabales</taxon>
        <taxon>Fabaceae</taxon>
        <taxon>Cercidoideae</taxon>
        <taxon>Cercideae</taxon>
        <taxon>Bauhiniinae</taxon>
        <taxon>Bauhinia</taxon>
    </lineage>
</organism>
<sequence length="191" mass="21280">MVLEQYYGRSWKIINLIICITRSILPKLGSLSSELSSSQQPSSEVIGKADSAIVGMVVDEETSTLDLTAQEDNTFDCITEEWEQLVLNEDPETYSPSFVSKSRLNQSCVLTRVGNRQLEEQTSRILERLEVPTSVKSKVAFPVSTGSCMTKTSVPTKKPLIPFHPSEATEHLFIGSQLRKPNFKSVKMPVI</sequence>
<name>A0ACB9NK63_BAUVA</name>
<gene>
    <name evidence="1" type="ORF">L6164_014952</name>
</gene>
<accession>A0ACB9NK63</accession>